<protein>
    <submittedName>
        <fullName evidence="5">Putative intracellular protease/amidase</fullName>
    </submittedName>
</protein>
<dbReference type="Pfam" id="PF01965">
    <property type="entry name" value="DJ-1_PfpI"/>
    <property type="match status" value="1"/>
</dbReference>
<organism evidence="5 6">
    <name type="scientific">Corynebacterium appendicis CIP 107643</name>
    <dbReference type="NCBI Taxonomy" id="1161099"/>
    <lineage>
        <taxon>Bacteria</taxon>
        <taxon>Bacillati</taxon>
        <taxon>Actinomycetota</taxon>
        <taxon>Actinomycetes</taxon>
        <taxon>Mycobacteriales</taxon>
        <taxon>Corynebacteriaceae</taxon>
        <taxon>Corynebacterium</taxon>
    </lineage>
</organism>
<dbReference type="Gene3D" id="3.40.50.880">
    <property type="match status" value="1"/>
</dbReference>
<evidence type="ECO:0000256" key="2">
    <source>
        <dbReference type="ARBA" id="ARBA00023239"/>
    </source>
</evidence>
<dbReference type="CDD" id="cd03141">
    <property type="entry name" value="GATase1_Hsp31_like"/>
    <property type="match status" value="1"/>
</dbReference>
<dbReference type="SUPFAM" id="SSF52317">
    <property type="entry name" value="Class I glutamine amidotransferase-like"/>
    <property type="match status" value="1"/>
</dbReference>
<comment type="similarity">
    <text evidence="3">Belongs to the peptidase C56 family. HSP31-like subfamily.</text>
</comment>
<keyword evidence="5" id="KW-0645">Protease</keyword>
<dbReference type="Proteomes" id="UP000186292">
    <property type="component" value="Unassembled WGS sequence"/>
</dbReference>
<dbReference type="InterPro" id="IPR050325">
    <property type="entry name" value="Prot/Nucl_acid_deglycase"/>
</dbReference>
<evidence type="ECO:0000256" key="1">
    <source>
        <dbReference type="ARBA" id="ARBA00023016"/>
    </source>
</evidence>
<dbReference type="RefSeq" id="WP_076599593.1">
    <property type="nucleotide sequence ID" value="NZ_CP046976.1"/>
</dbReference>
<dbReference type="InterPro" id="IPR002818">
    <property type="entry name" value="DJ-1/PfpI"/>
</dbReference>
<dbReference type="GO" id="GO:0019172">
    <property type="term" value="F:glyoxalase III activity"/>
    <property type="evidence" value="ECO:0007669"/>
    <property type="project" value="TreeGrafter"/>
</dbReference>
<dbReference type="GO" id="GO:0019243">
    <property type="term" value="P:methylglyoxal catabolic process to D-lactate via S-lactoyl-glutathione"/>
    <property type="evidence" value="ECO:0007669"/>
    <property type="project" value="TreeGrafter"/>
</dbReference>
<dbReference type="GO" id="GO:0006508">
    <property type="term" value="P:proteolysis"/>
    <property type="evidence" value="ECO:0007669"/>
    <property type="project" value="UniProtKB-KW"/>
</dbReference>
<dbReference type="GO" id="GO:0008233">
    <property type="term" value="F:peptidase activity"/>
    <property type="evidence" value="ECO:0007669"/>
    <property type="project" value="UniProtKB-KW"/>
</dbReference>
<accession>A0A1N7JMP5</accession>
<dbReference type="STRING" id="1161099.SAMN05444817_10987"/>
<name>A0A1N7JMP5_9CORY</name>
<evidence type="ECO:0000313" key="5">
    <source>
        <dbReference type="EMBL" id="SIS50506.1"/>
    </source>
</evidence>
<reference evidence="6" key="1">
    <citation type="submission" date="2017-01" db="EMBL/GenBank/DDBJ databases">
        <authorList>
            <person name="Varghese N."/>
            <person name="Submissions S."/>
        </authorList>
    </citation>
    <scope>NUCLEOTIDE SEQUENCE [LARGE SCALE GENOMIC DNA]</scope>
    <source>
        <strain evidence="6">DSM 44531</strain>
    </source>
</reference>
<dbReference type="PANTHER" id="PTHR48094:SF11">
    <property type="entry name" value="GLUTATHIONE-INDEPENDENT GLYOXALASE HSP31-RELATED"/>
    <property type="match status" value="1"/>
</dbReference>
<evidence type="ECO:0000256" key="3">
    <source>
        <dbReference type="ARBA" id="ARBA00038493"/>
    </source>
</evidence>
<sequence>MTKVLMIVSAAEQWTLNDGTPHPTGFWAEELVTPYSVFTDAGWDVDVATPGGKAPTVDQVSLNENAGDAETLAAVKTKLEELEPVLAQPLSLDDVEAGNYDLVFYPGGHGPMEDLAVNETSGRILGQRMADNAPTALLCHAPAAVLATENAPGGSPFAGRAMTGFSNDEERAGGLADKAPWLLEDKLVELGAKYEKAPEPFASYVVVDGNLYTGQNPSSSQELAERLVKDLS</sequence>
<evidence type="ECO:0000313" key="6">
    <source>
        <dbReference type="Proteomes" id="UP000186292"/>
    </source>
</evidence>
<feature type="domain" description="DJ-1/PfpI" evidence="4">
    <location>
        <begin position="28"/>
        <end position="229"/>
    </location>
</feature>
<gene>
    <name evidence="5" type="ORF">SAMN05444817_10987</name>
</gene>
<dbReference type="EMBL" id="FTOF01000009">
    <property type="protein sequence ID" value="SIS50506.1"/>
    <property type="molecule type" value="Genomic_DNA"/>
</dbReference>
<dbReference type="PANTHER" id="PTHR48094">
    <property type="entry name" value="PROTEIN/NUCLEIC ACID DEGLYCASE DJ-1-RELATED"/>
    <property type="match status" value="1"/>
</dbReference>
<evidence type="ECO:0000259" key="4">
    <source>
        <dbReference type="Pfam" id="PF01965"/>
    </source>
</evidence>
<keyword evidence="2" id="KW-0456">Lyase</keyword>
<dbReference type="AlphaFoldDB" id="A0A1N7JMP5"/>
<dbReference type="OrthoDB" id="9792284at2"/>
<keyword evidence="5" id="KW-0378">Hydrolase</keyword>
<dbReference type="GO" id="GO:0005737">
    <property type="term" value="C:cytoplasm"/>
    <property type="evidence" value="ECO:0007669"/>
    <property type="project" value="TreeGrafter"/>
</dbReference>
<keyword evidence="6" id="KW-1185">Reference proteome</keyword>
<proteinExistence type="inferred from homology"/>
<dbReference type="InterPro" id="IPR029062">
    <property type="entry name" value="Class_I_gatase-like"/>
</dbReference>
<keyword evidence="1" id="KW-0346">Stress response</keyword>